<evidence type="ECO:0000256" key="1">
    <source>
        <dbReference type="SAM" id="Phobius"/>
    </source>
</evidence>
<dbReference type="Gene3D" id="3.20.20.450">
    <property type="entry name" value="EAL domain"/>
    <property type="match status" value="1"/>
</dbReference>
<accession>A0A1J4QIF5</accession>
<dbReference type="AlphaFoldDB" id="A0A1J4QIF5"/>
<dbReference type="OrthoDB" id="9816034at2"/>
<dbReference type="InterPro" id="IPR050706">
    <property type="entry name" value="Cyclic-di-GMP_PDE-like"/>
</dbReference>
<sequence length="644" mass="73385">MSPFISSSEHPGNQYGRVHPLKIMLGGLLLLIMVIFGGGATHSLMNIRQHNDLLEQRAYEMPWSMMQLQLELGRFLDAVRLRHADAISQDDLMLRYDILWSRTPVLLNSQFKDSISARPDLWLLLQQIETRVQGLESSVMELQPGSPTYRFILAELSPYLEPLSSSVTATMHNNVHFYTQYDQVYRELGRQLYTRIIGFGITLLLLLLLLWRQLWQYRVQQLQDPLTGLPNRFVLQRHMAQMIEQGLPFSVTVLELKDFSQHQHRFGFEVADRLRQVFSHRLQQSLHPHEFIAQPGPQEIAVVARGVVELEEVRAQLSRFRQALLDKVSIDAYDFYMEPLIGVVLYPADADNLVDLLARGELALEQCKREQLPYVIFDPSLLKDMSRRQQLARDLPAALDSNSLSLQLQPLVDSQGGECHGLQVLLNWHHPGFGMIPAAELVRITEQYQLSERVFRWLLPQVLRPLSGWRQANGAPLFLSLTVSPSLFRHGLEHLIMPLLEQHDLQADALVLDVNETTAMRDVHESLSVMAGIRAAGIRILLSDFGSGGSAWGYLSRMPVSWLKLDPTFCNGIEREGEPRHQLDTLLALARVLQRPVVCCGVDHQGELDAIRIMNESLLVQGEAVGGTLSVQEVTDWLKRHRYQ</sequence>
<feature type="domain" description="GGDEF" evidence="3">
    <location>
        <begin position="247"/>
        <end position="379"/>
    </location>
</feature>
<feature type="domain" description="EAL" evidence="2">
    <location>
        <begin position="388"/>
        <end position="642"/>
    </location>
</feature>
<reference evidence="4 5" key="1">
    <citation type="submission" date="2016-07" db="EMBL/GenBank/DDBJ databases">
        <title>Draft Genome Sequence of Oceanisphaera psychrotolerans, isolated from coastal sediment samples.</title>
        <authorList>
            <person name="Zhuo S."/>
            <person name="Ruan Z."/>
        </authorList>
    </citation>
    <scope>NUCLEOTIDE SEQUENCE [LARGE SCALE GENOMIC DNA]</scope>
    <source>
        <strain evidence="4 5">LAM-WHM-ZC</strain>
    </source>
</reference>
<protein>
    <submittedName>
        <fullName evidence="4">Diguanylate cyclase</fullName>
    </submittedName>
</protein>
<keyword evidence="5" id="KW-1185">Reference proteome</keyword>
<dbReference type="SMART" id="SM00267">
    <property type="entry name" value="GGDEF"/>
    <property type="match status" value="1"/>
</dbReference>
<dbReference type="EMBL" id="MDKE01000006">
    <property type="protein sequence ID" value="OIN13535.1"/>
    <property type="molecule type" value="Genomic_DNA"/>
</dbReference>
<dbReference type="SUPFAM" id="SSF55073">
    <property type="entry name" value="Nucleotide cyclase"/>
    <property type="match status" value="1"/>
</dbReference>
<dbReference type="SMART" id="SM00052">
    <property type="entry name" value="EAL"/>
    <property type="match status" value="1"/>
</dbReference>
<gene>
    <name evidence="4" type="ORF">BFR47_10280</name>
</gene>
<feature type="transmembrane region" description="Helical" evidence="1">
    <location>
        <begin position="20"/>
        <end position="40"/>
    </location>
</feature>
<dbReference type="NCBIfam" id="TIGR00254">
    <property type="entry name" value="GGDEF"/>
    <property type="match status" value="1"/>
</dbReference>
<dbReference type="CDD" id="cd01948">
    <property type="entry name" value="EAL"/>
    <property type="match status" value="1"/>
</dbReference>
<dbReference type="RefSeq" id="WP_071471630.1">
    <property type="nucleotide sequence ID" value="NZ_MDKE01000006.1"/>
</dbReference>
<keyword evidence="1" id="KW-0812">Transmembrane</keyword>
<dbReference type="Pfam" id="PF00990">
    <property type="entry name" value="GGDEF"/>
    <property type="match status" value="1"/>
</dbReference>
<organism evidence="4 5">
    <name type="scientific">Oceanisphaera psychrotolerans</name>
    <dbReference type="NCBI Taxonomy" id="1414654"/>
    <lineage>
        <taxon>Bacteria</taxon>
        <taxon>Pseudomonadati</taxon>
        <taxon>Pseudomonadota</taxon>
        <taxon>Gammaproteobacteria</taxon>
        <taxon>Aeromonadales</taxon>
        <taxon>Aeromonadaceae</taxon>
        <taxon>Oceanisphaera</taxon>
    </lineage>
</organism>
<dbReference type="Proteomes" id="UP000243073">
    <property type="component" value="Unassembled WGS sequence"/>
</dbReference>
<proteinExistence type="predicted"/>
<feature type="transmembrane region" description="Helical" evidence="1">
    <location>
        <begin position="192"/>
        <end position="211"/>
    </location>
</feature>
<dbReference type="STRING" id="1414654.BFR47_10280"/>
<dbReference type="PROSITE" id="PS50887">
    <property type="entry name" value="GGDEF"/>
    <property type="match status" value="1"/>
</dbReference>
<evidence type="ECO:0000313" key="4">
    <source>
        <dbReference type="EMBL" id="OIN13535.1"/>
    </source>
</evidence>
<evidence type="ECO:0000259" key="2">
    <source>
        <dbReference type="PROSITE" id="PS50883"/>
    </source>
</evidence>
<dbReference type="InterPro" id="IPR035919">
    <property type="entry name" value="EAL_sf"/>
</dbReference>
<keyword evidence="1" id="KW-0472">Membrane</keyword>
<dbReference type="Pfam" id="PF00563">
    <property type="entry name" value="EAL"/>
    <property type="match status" value="1"/>
</dbReference>
<evidence type="ECO:0000259" key="3">
    <source>
        <dbReference type="PROSITE" id="PS50887"/>
    </source>
</evidence>
<name>A0A1J4QIF5_9GAMM</name>
<dbReference type="InterPro" id="IPR043128">
    <property type="entry name" value="Rev_trsase/Diguanyl_cyclase"/>
</dbReference>
<keyword evidence="1" id="KW-1133">Transmembrane helix</keyword>
<dbReference type="InterPro" id="IPR000160">
    <property type="entry name" value="GGDEF_dom"/>
</dbReference>
<dbReference type="PANTHER" id="PTHR33121:SF70">
    <property type="entry name" value="SIGNALING PROTEIN YKOW"/>
    <property type="match status" value="1"/>
</dbReference>
<dbReference type="InterPro" id="IPR029787">
    <property type="entry name" value="Nucleotide_cyclase"/>
</dbReference>
<dbReference type="PANTHER" id="PTHR33121">
    <property type="entry name" value="CYCLIC DI-GMP PHOSPHODIESTERASE PDEF"/>
    <property type="match status" value="1"/>
</dbReference>
<dbReference type="InterPro" id="IPR001633">
    <property type="entry name" value="EAL_dom"/>
</dbReference>
<evidence type="ECO:0000313" key="5">
    <source>
        <dbReference type="Proteomes" id="UP000243073"/>
    </source>
</evidence>
<dbReference type="Gene3D" id="3.30.70.270">
    <property type="match status" value="1"/>
</dbReference>
<dbReference type="GO" id="GO:0071111">
    <property type="term" value="F:cyclic-guanylate-specific phosphodiesterase activity"/>
    <property type="evidence" value="ECO:0007669"/>
    <property type="project" value="InterPro"/>
</dbReference>
<dbReference type="PROSITE" id="PS50883">
    <property type="entry name" value="EAL"/>
    <property type="match status" value="1"/>
</dbReference>
<comment type="caution">
    <text evidence="4">The sequence shown here is derived from an EMBL/GenBank/DDBJ whole genome shotgun (WGS) entry which is preliminary data.</text>
</comment>
<dbReference type="CDD" id="cd01949">
    <property type="entry name" value="GGDEF"/>
    <property type="match status" value="1"/>
</dbReference>
<dbReference type="SUPFAM" id="SSF141868">
    <property type="entry name" value="EAL domain-like"/>
    <property type="match status" value="1"/>
</dbReference>